<dbReference type="GO" id="GO:0003735">
    <property type="term" value="F:structural constituent of ribosome"/>
    <property type="evidence" value="ECO:0007669"/>
    <property type="project" value="TreeGrafter"/>
</dbReference>
<dbReference type="AlphaFoldDB" id="A0A811YL70"/>
<accession>A0A811YL70</accession>
<dbReference type="GO" id="GO:0005761">
    <property type="term" value="C:mitochondrial ribosome"/>
    <property type="evidence" value="ECO:0007669"/>
    <property type="project" value="InterPro"/>
</dbReference>
<dbReference type="Pfam" id="PF14978">
    <property type="entry name" value="MRP-63"/>
    <property type="match status" value="1"/>
</dbReference>
<proteinExistence type="predicted"/>
<dbReference type="Proteomes" id="UP000645828">
    <property type="component" value="Unassembled WGS sequence"/>
</dbReference>
<sequence length="105" mass="12505">MDIQKVWGLLRDLASTIFLTALLCHSSIPGRQWIQEHQWPQTMSFHVKQNLIHCLEVEVKNHYWLSLPYLTREPEPSWWPACPRSPSNRYVVDQLDHLNVTKKWS</sequence>
<organism evidence="1 2">
    <name type="scientific">Nyctereutes procyonoides</name>
    <name type="common">Raccoon dog</name>
    <name type="synonym">Canis procyonoides</name>
    <dbReference type="NCBI Taxonomy" id="34880"/>
    <lineage>
        <taxon>Eukaryota</taxon>
        <taxon>Metazoa</taxon>
        <taxon>Chordata</taxon>
        <taxon>Craniata</taxon>
        <taxon>Vertebrata</taxon>
        <taxon>Euteleostomi</taxon>
        <taxon>Mammalia</taxon>
        <taxon>Eutheria</taxon>
        <taxon>Laurasiatheria</taxon>
        <taxon>Carnivora</taxon>
        <taxon>Caniformia</taxon>
        <taxon>Canidae</taxon>
        <taxon>Nyctereutes</taxon>
    </lineage>
</organism>
<dbReference type="EMBL" id="CAJHUB010000680">
    <property type="protein sequence ID" value="CAD7678166.1"/>
    <property type="molecule type" value="Genomic_DNA"/>
</dbReference>
<evidence type="ECO:0000313" key="2">
    <source>
        <dbReference type="Proteomes" id="UP000645828"/>
    </source>
</evidence>
<dbReference type="InterPro" id="IPR016576">
    <property type="entry name" value="Ribosomal_mL63"/>
</dbReference>
<dbReference type="PANTHER" id="PTHR14520">
    <property type="entry name" value="MITOCHONDRIAL RIBOSOMAL PROTEIN 63"/>
    <property type="match status" value="1"/>
</dbReference>
<dbReference type="PANTHER" id="PTHR14520:SF4">
    <property type="entry name" value="LARGE RIBOSOMAL SUBUNIT PROTEIN ML63"/>
    <property type="match status" value="1"/>
</dbReference>
<evidence type="ECO:0000313" key="1">
    <source>
        <dbReference type="EMBL" id="CAD7678166.1"/>
    </source>
</evidence>
<reference evidence="1" key="1">
    <citation type="submission" date="2020-12" db="EMBL/GenBank/DDBJ databases">
        <authorList>
            <consortium name="Molecular Ecology Group"/>
        </authorList>
    </citation>
    <scope>NUCLEOTIDE SEQUENCE</scope>
    <source>
        <strain evidence="1">TBG_1078</strain>
    </source>
</reference>
<dbReference type="GO" id="GO:0032543">
    <property type="term" value="P:mitochondrial translation"/>
    <property type="evidence" value="ECO:0007669"/>
    <property type="project" value="TreeGrafter"/>
</dbReference>
<name>A0A811YL70_NYCPR</name>
<keyword evidence="2" id="KW-1185">Reference proteome</keyword>
<gene>
    <name evidence="1" type="ORF">NYPRO_LOCUS10964</name>
</gene>
<protein>
    <submittedName>
        <fullName evidence="1">(raccoon dog) hypothetical protein</fullName>
    </submittedName>
</protein>
<comment type="caution">
    <text evidence="1">The sequence shown here is derived from an EMBL/GenBank/DDBJ whole genome shotgun (WGS) entry which is preliminary data.</text>
</comment>